<keyword evidence="3" id="KW-0408">Iron</keyword>
<dbReference type="HOGENOM" id="CLU_013775_0_0_5"/>
<feature type="domain" description="Methyl-accepting transducer" evidence="9">
    <location>
        <begin position="341"/>
        <end position="570"/>
    </location>
</feature>
<dbReference type="Gene3D" id="1.20.120.30">
    <property type="entry name" value="Aspartate receptor, ligand-binding domain"/>
    <property type="match status" value="1"/>
</dbReference>
<dbReference type="eggNOG" id="COG2703">
    <property type="taxonomic scope" value="Bacteria"/>
</dbReference>
<evidence type="ECO:0000313" key="12">
    <source>
        <dbReference type="Proteomes" id="UP000002586"/>
    </source>
</evidence>
<dbReference type="CDD" id="cd06225">
    <property type="entry name" value="HAMP"/>
    <property type="match status" value="1"/>
</dbReference>
<comment type="similarity">
    <text evidence="1">Belongs to the hemerythrin family.</text>
</comment>
<dbReference type="Pfam" id="PF01814">
    <property type="entry name" value="Hemerythrin"/>
    <property type="match status" value="1"/>
</dbReference>
<keyword evidence="8" id="KW-0812">Transmembrane</keyword>
<reference evidence="11 12" key="2">
    <citation type="journal article" date="2012" name="Int. J. Syst. Evol. Microbiol.">
        <title>Magnetococcus marinus gen. nov., sp. nov., a marine, magnetotactic bacterium that represents a novel lineage (Magnetococcaceae fam. nov.; Magnetococcales ord. nov.) at the base of the Alphaproteobacteria.</title>
        <authorList>
            <person name="Bazylinski D.A."/>
            <person name="Williams T.J."/>
            <person name="Lefevre C.T."/>
            <person name="Berg R.J."/>
            <person name="Zhang C.L."/>
            <person name="Bowser S.S."/>
            <person name="Dean A.J."/>
            <person name="Beveridge T.J."/>
        </authorList>
    </citation>
    <scope>NUCLEOTIDE SEQUENCE [LARGE SCALE GENOMIC DNA]</scope>
    <source>
        <strain evidence="12">ATCC BAA-1437 / JCM 17883 / MC-1</strain>
    </source>
</reference>
<dbReference type="Gene3D" id="1.20.120.50">
    <property type="entry name" value="Hemerythrin-like"/>
    <property type="match status" value="1"/>
</dbReference>
<dbReference type="CDD" id="cd12107">
    <property type="entry name" value="Hemerythrin"/>
    <property type="match status" value="1"/>
</dbReference>
<evidence type="ECO:0000256" key="2">
    <source>
        <dbReference type="ARBA" id="ARBA00022723"/>
    </source>
</evidence>
<evidence type="ECO:0000256" key="1">
    <source>
        <dbReference type="ARBA" id="ARBA00010587"/>
    </source>
</evidence>
<dbReference type="Pfam" id="PF00015">
    <property type="entry name" value="MCPsignal"/>
    <property type="match status" value="1"/>
</dbReference>
<dbReference type="NCBIfam" id="TIGR02481">
    <property type="entry name" value="hemeryth_dom"/>
    <property type="match status" value="1"/>
</dbReference>
<dbReference type="OrthoDB" id="8482111at2"/>
<keyword evidence="7" id="KW-0175">Coiled coil</keyword>
<dbReference type="eggNOG" id="COG2972">
    <property type="taxonomic scope" value="Bacteria"/>
</dbReference>
<keyword evidence="8" id="KW-1133">Transmembrane helix</keyword>
<keyword evidence="12" id="KW-1185">Reference proteome</keyword>
<dbReference type="RefSeq" id="WP_011715114.1">
    <property type="nucleotide sequence ID" value="NC_008576.1"/>
</dbReference>
<dbReference type="SMART" id="SM00304">
    <property type="entry name" value="HAMP"/>
    <property type="match status" value="3"/>
</dbReference>
<dbReference type="STRING" id="156889.Mmc1_3573"/>
<dbReference type="SUPFAM" id="SSF58104">
    <property type="entry name" value="Methyl-accepting chemotaxis protein (MCP) signaling domain"/>
    <property type="match status" value="2"/>
</dbReference>
<feature type="domain" description="HAMP" evidence="10">
    <location>
        <begin position="213"/>
        <end position="266"/>
    </location>
</feature>
<dbReference type="PROSITE" id="PS50885">
    <property type="entry name" value="HAMP"/>
    <property type="match status" value="1"/>
</dbReference>
<dbReference type="SUPFAM" id="SSF47188">
    <property type="entry name" value="Hemerythrin-like"/>
    <property type="match status" value="1"/>
</dbReference>
<protein>
    <submittedName>
        <fullName evidence="11">Methyl-accepting chemotaxis sensory transducer</fullName>
    </submittedName>
</protein>
<dbReference type="Proteomes" id="UP000002586">
    <property type="component" value="Chromosome"/>
</dbReference>
<accession>A0LDL5</accession>
<dbReference type="Gene3D" id="1.10.287.950">
    <property type="entry name" value="Methyl-accepting chemotaxis protein"/>
    <property type="match status" value="1"/>
</dbReference>
<evidence type="ECO:0000256" key="7">
    <source>
        <dbReference type="SAM" id="Coils"/>
    </source>
</evidence>
<dbReference type="Gene3D" id="6.10.340.10">
    <property type="match status" value="1"/>
</dbReference>
<dbReference type="GO" id="GO:0007165">
    <property type="term" value="P:signal transduction"/>
    <property type="evidence" value="ECO:0007669"/>
    <property type="project" value="UniProtKB-KW"/>
</dbReference>
<evidence type="ECO:0000256" key="8">
    <source>
        <dbReference type="SAM" id="Phobius"/>
    </source>
</evidence>
<dbReference type="GO" id="GO:0046872">
    <property type="term" value="F:metal ion binding"/>
    <property type="evidence" value="ECO:0007669"/>
    <property type="project" value="UniProtKB-KW"/>
</dbReference>
<keyword evidence="2" id="KW-0479">Metal-binding</keyword>
<dbReference type="InterPro" id="IPR012312">
    <property type="entry name" value="Hemerythrin-like"/>
</dbReference>
<feature type="transmembrane region" description="Helical" evidence="8">
    <location>
        <begin position="12"/>
        <end position="31"/>
    </location>
</feature>
<evidence type="ECO:0000256" key="6">
    <source>
        <dbReference type="PROSITE-ProRule" id="PRU00284"/>
    </source>
</evidence>
<name>A0LDL5_MAGMM</name>
<evidence type="ECO:0000256" key="4">
    <source>
        <dbReference type="ARBA" id="ARBA00023224"/>
    </source>
</evidence>
<evidence type="ECO:0000256" key="5">
    <source>
        <dbReference type="ARBA" id="ARBA00029447"/>
    </source>
</evidence>
<dbReference type="PANTHER" id="PTHR32089">
    <property type="entry name" value="METHYL-ACCEPTING CHEMOTAXIS PROTEIN MCPB"/>
    <property type="match status" value="1"/>
</dbReference>
<keyword evidence="4 6" id="KW-0807">Transducer</keyword>
<evidence type="ECO:0000256" key="3">
    <source>
        <dbReference type="ARBA" id="ARBA00023004"/>
    </source>
</evidence>
<proteinExistence type="inferred from homology"/>
<sequence precursor="true">MFNNLSVRVKVTVGFIIPLVLLFILGIWSTMVSSEVEKRSIDARTVSFKYGMLATQMEKQVIQIQQWLTDISATRGLDGLNDGFAEAEVNYKGLMANIADFKVHFKASGALKDATSMEELGKRVTSFYRVGKLMAEAYIAEGPSGGNKRMAAFDGESEALQEVLQPFLKEQLARANRNLDTIEQRVNSLKQGITYLTLFSVIFLVGTGYSIGRAITRPLNQISSVMTEISKGDLTVRTELGERQDEMGVVAKHINLLVGGLSENVRLTNLQASNITTFVQEILTLRSELSDTNIALGEIAHKVDQDNQVLNDEIGTIRSGMDETVTNMGSVYEAAAQVSKQVNHIARTAEEASQSVGTMAVNAETMALNVTGVNEQLTQVNRSVDQVAASVKEMQRSLGDVHNRCQAAVEATAYTEHRAQEAMLGMQRLSETANNIGKVVDVINDIAEQTNMLALNASIEAAGAGEAGKGFAVVANEVKALASQTADATQMIWGNIDEIQDQSKAAVALTEDITQAIGRIGSANAEINAAVDEQHAAIGEIAGSANAVSRAAHEVTAKVEVLQLAVREVAMAAAEAAQSTVAIADATEEIRQAAQNMDSRTSRALEASKQIQQAVGNTEQISYQVRESVEHSLDVVLSMSGTVRHFQAVGDVASGISDALYTAQCRVDIGPEPFNIRLLKEATLSIMGQLNRGVTVGDASLVSDFGDTQASTVGKYLANEIPEALKRTELYQKVLGTHEQLHHSARDVIKLLRASETEGVEHAMRYFNQLRENFFAQLNQLYMGGTFDVGAYAPAIAWRNEYSVGVQLLDADHKQLINLINELSIAVKDDRENFLQHVYERLVNYATTHFAREERMMAEIGYSALPSQKAEHERFLSTVGSKRDILLNGADPKVATEIIDFLKDWLVGHIMKSDMAYKPAFAEKNVR</sequence>
<dbReference type="PANTHER" id="PTHR32089:SF112">
    <property type="entry name" value="LYSOZYME-LIKE PROTEIN-RELATED"/>
    <property type="match status" value="1"/>
</dbReference>
<dbReference type="SMART" id="SM00283">
    <property type="entry name" value="MA"/>
    <property type="match status" value="1"/>
</dbReference>
<dbReference type="PROSITE" id="PS50111">
    <property type="entry name" value="CHEMOTAXIS_TRANSDUC_2"/>
    <property type="match status" value="1"/>
</dbReference>
<dbReference type="InterPro" id="IPR012827">
    <property type="entry name" value="Hemerythrin_metal-bd"/>
</dbReference>
<evidence type="ECO:0000259" key="10">
    <source>
        <dbReference type="PROSITE" id="PS50885"/>
    </source>
</evidence>
<dbReference type="InterPro" id="IPR035938">
    <property type="entry name" value="Hemerythrin-like_sf"/>
</dbReference>
<dbReference type="EMBL" id="CP000471">
    <property type="protein sequence ID" value="ABK46058.1"/>
    <property type="molecule type" value="Genomic_DNA"/>
</dbReference>
<dbReference type="eggNOG" id="COG0840">
    <property type="taxonomic scope" value="Bacteria"/>
</dbReference>
<evidence type="ECO:0000259" key="9">
    <source>
        <dbReference type="PROSITE" id="PS50111"/>
    </source>
</evidence>
<dbReference type="InterPro" id="IPR004089">
    <property type="entry name" value="MCPsignal_dom"/>
</dbReference>
<organism evidence="11 12">
    <name type="scientific">Magnetococcus marinus (strain ATCC BAA-1437 / JCM 17883 / MC-1)</name>
    <dbReference type="NCBI Taxonomy" id="156889"/>
    <lineage>
        <taxon>Bacteria</taxon>
        <taxon>Pseudomonadati</taxon>
        <taxon>Pseudomonadota</taxon>
        <taxon>Magnetococcia</taxon>
        <taxon>Magnetococcales</taxon>
        <taxon>Magnetococcaceae</taxon>
        <taxon>Magnetococcus</taxon>
    </lineage>
</organism>
<evidence type="ECO:0000313" key="11">
    <source>
        <dbReference type="EMBL" id="ABK46058.1"/>
    </source>
</evidence>
<reference evidence="12" key="1">
    <citation type="journal article" date="2009" name="Appl. Environ. Microbiol.">
        <title>Complete genome sequence of the chemolithoautotrophic marine magnetotactic coccus strain MC-1.</title>
        <authorList>
            <person name="Schubbe S."/>
            <person name="Williams T.J."/>
            <person name="Xie G."/>
            <person name="Kiss H.E."/>
            <person name="Brettin T.S."/>
            <person name="Martinez D."/>
            <person name="Ross C.A."/>
            <person name="Schuler D."/>
            <person name="Cox B.L."/>
            <person name="Nealson K.H."/>
            <person name="Bazylinski D.A."/>
        </authorList>
    </citation>
    <scope>NUCLEOTIDE SEQUENCE [LARGE SCALE GENOMIC DNA]</scope>
    <source>
        <strain evidence="12">ATCC BAA-1437 / JCM 17883 / MC-1</strain>
    </source>
</reference>
<dbReference type="AlphaFoldDB" id="A0LDL5"/>
<dbReference type="NCBIfam" id="NF033749">
    <property type="entry name" value="bact_hemeryth"/>
    <property type="match status" value="1"/>
</dbReference>
<keyword evidence="8" id="KW-0472">Membrane</keyword>
<comment type="similarity">
    <text evidence="5">Belongs to the methyl-accepting chemotaxis (MCP) protein family.</text>
</comment>
<dbReference type="GO" id="GO:0016020">
    <property type="term" value="C:membrane"/>
    <property type="evidence" value="ECO:0007669"/>
    <property type="project" value="InterPro"/>
</dbReference>
<dbReference type="InterPro" id="IPR003660">
    <property type="entry name" value="HAMP_dom"/>
</dbReference>
<feature type="coiled-coil region" evidence="7">
    <location>
        <begin position="165"/>
        <end position="192"/>
    </location>
</feature>
<dbReference type="Pfam" id="PF00672">
    <property type="entry name" value="HAMP"/>
    <property type="match status" value="1"/>
</dbReference>
<dbReference type="SUPFAM" id="SSF158472">
    <property type="entry name" value="HAMP domain-like"/>
    <property type="match status" value="1"/>
</dbReference>
<gene>
    <name evidence="11" type="ordered locus">Mmc1_3573</name>
</gene>
<dbReference type="KEGG" id="mgm:Mmc1_3573"/>